<keyword evidence="6 11" id="KW-0489">Methyltransferase</keyword>
<evidence type="ECO:0000256" key="4">
    <source>
        <dbReference type="ARBA" id="ARBA00013346"/>
    </source>
</evidence>
<name>A0A2S0MGC7_9BURK</name>
<dbReference type="OrthoDB" id="9810066at2"/>
<organism evidence="11 12">
    <name type="scientific">Ottowia oryzae</name>
    <dbReference type="NCBI Taxonomy" id="2109914"/>
    <lineage>
        <taxon>Bacteria</taxon>
        <taxon>Pseudomonadati</taxon>
        <taxon>Pseudomonadota</taxon>
        <taxon>Betaproteobacteria</taxon>
        <taxon>Burkholderiales</taxon>
        <taxon>Comamonadaceae</taxon>
        <taxon>Ottowia</taxon>
    </lineage>
</organism>
<dbReference type="CDD" id="cd02440">
    <property type="entry name" value="AdoMet_MTases"/>
    <property type="match status" value="1"/>
</dbReference>
<keyword evidence="12" id="KW-1185">Reference proteome</keyword>
<dbReference type="NCBIfam" id="TIGR00080">
    <property type="entry name" value="pimt"/>
    <property type="match status" value="1"/>
</dbReference>
<gene>
    <name evidence="11" type="ORF">C6570_12405</name>
</gene>
<dbReference type="Pfam" id="PF01135">
    <property type="entry name" value="PCMT"/>
    <property type="match status" value="1"/>
</dbReference>
<dbReference type="GO" id="GO:0005737">
    <property type="term" value="C:cytoplasm"/>
    <property type="evidence" value="ECO:0007669"/>
    <property type="project" value="UniProtKB-SubCell"/>
</dbReference>
<evidence type="ECO:0000256" key="8">
    <source>
        <dbReference type="ARBA" id="ARBA00022691"/>
    </source>
</evidence>
<evidence type="ECO:0000256" key="3">
    <source>
        <dbReference type="ARBA" id="ARBA00011890"/>
    </source>
</evidence>
<dbReference type="GO" id="GO:0030091">
    <property type="term" value="P:protein repair"/>
    <property type="evidence" value="ECO:0007669"/>
    <property type="project" value="UniProtKB-UniRule"/>
</dbReference>
<evidence type="ECO:0000256" key="2">
    <source>
        <dbReference type="ARBA" id="ARBA00005369"/>
    </source>
</evidence>
<dbReference type="AlphaFoldDB" id="A0A2S0MGC7"/>
<dbReference type="PANTHER" id="PTHR11579">
    <property type="entry name" value="PROTEIN-L-ISOASPARTATE O-METHYLTRANSFERASE"/>
    <property type="match status" value="1"/>
</dbReference>
<dbReference type="SUPFAM" id="SSF53335">
    <property type="entry name" value="S-adenosyl-L-methionine-dependent methyltransferases"/>
    <property type="match status" value="1"/>
</dbReference>
<dbReference type="KEGG" id="otk:C6570_12405"/>
<evidence type="ECO:0000256" key="1">
    <source>
        <dbReference type="ARBA" id="ARBA00004496"/>
    </source>
</evidence>
<keyword evidence="7 11" id="KW-0808">Transferase</keyword>
<keyword evidence="5" id="KW-0963">Cytoplasm</keyword>
<evidence type="ECO:0000256" key="5">
    <source>
        <dbReference type="ARBA" id="ARBA00022490"/>
    </source>
</evidence>
<dbReference type="RefSeq" id="WP_106703493.1">
    <property type="nucleotide sequence ID" value="NZ_CP027666.1"/>
</dbReference>
<evidence type="ECO:0000313" key="12">
    <source>
        <dbReference type="Proteomes" id="UP000239709"/>
    </source>
</evidence>
<keyword evidence="8" id="KW-0949">S-adenosyl-L-methionine</keyword>
<reference evidence="11 12" key="1">
    <citation type="submission" date="2018-03" db="EMBL/GenBank/DDBJ databases">
        <title>Genome sequencing of Ottowia sp.</title>
        <authorList>
            <person name="Kim S.-J."/>
            <person name="Heo J."/>
            <person name="Kwon S.-W."/>
        </authorList>
    </citation>
    <scope>NUCLEOTIDE SEQUENCE [LARGE SCALE GENOMIC DNA]</scope>
    <source>
        <strain evidence="11 12">KADR8-3</strain>
    </source>
</reference>
<dbReference type="EC" id="2.1.1.77" evidence="3 9"/>
<evidence type="ECO:0000256" key="6">
    <source>
        <dbReference type="ARBA" id="ARBA00022603"/>
    </source>
</evidence>
<dbReference type="Proteomes" id="UP000239709">
    <property type="component" value="Chromosome"/>
</dbReference>
<sequence length="271" mass="28220">MATPPQRPGFPARIDLGRGGTTPPARAAAPRPAPVRAAVTGDGLPVVPAAASTVRDSIPARARMVQQLMAEGISDPLVLRAMGTVDRHHFVDGALVPQAYEDTALPIGLGQTISKPSVVARMLELLMQGGLRGDNGKLGRVLDIGTGCGYQAVVMGQICEEVYSIERLRDLHEKARANLRPMRIANVHLILGDGMAGFAKGAPYAGIVAAAGGEAVPDAWIDQLAYGGRIVAPVAAAPGQQALIVIDKSRQGIRQTVLEAVNFVPLKSGVA</sequence>
<dbReference type="PANTHER" id="PTHR11579:SF0">
    <property type="entry name" value="PROTEIN-L-ISOASPARTATE(D-ASPARTATE) O-METHYLTRANSFERASE"/>
    <property type="match status" value="1"/>
</dbReference>
<evidence type="ECO:0000256" key="10">
    <source>
        <dbReference type="SAM" id="MobiDB-lite"/>
    </source>
</evidence>
<comment type="similarity">
    <text evidence="2">Belongs to the methyltransferase superfamily. L-isoaspartyl/D-aspartyl protein methyltransferase family.</text>
</comment>
<dbReference type="GO" id="GO:0032259">
    <property type="term" value="P:methylation"/>
    <property type="evidence" value="ECO:0007669"/>
    <property type="project" value="UniProtKB-KW"/>
</dbReference>
<dbReference type="InterPro" id="IPR000682">
    <property type="entry name" value="PCMT"/>
</dbReference>
<dbReference type="EMBL" id="CP027666">
    <property type="protein sequence ID" value="AVO34944.1"/>
    <property type="molecule type" value="Genomic_DNA"/>
</dbReference>
<dbReference type="Gene3D" id="3.40.50.150">
    <property type="entry name" value="Vaccinia Virus protein VP39"/>
    <property type="match status" value="1"/>
</dbReference>
<feature type="region of interest" description="Disordered" evidence="10">
    <location>
        <begin position="1"/>
        <end position="32"/>
    </location>
</feature>
<comment type="subcellular location">
    <subcellularLocation>
        <location evidence="1">Cytoplasm</location>
    </subcellularLocation>
</comment>
<dbReference type="GO" id="GO:0004719">
    <property type="term" value="F:protein-L-isoaspartate (D-aspartate) O-methyltransferase activity"/>
    <property type="evidence" value="ECO:0007669"/>
    <property type="project" value="UniProtKB-UniRule"/>
</dbReference>
<proteinExistence type="inferred from homology"/>
<dbReference type="NCBIfam" id="NF001453">
    <property type="entry name" value="PRK00312.1"/>
    <property type="match status" value="1"/>
</dbReference>
<feature type="compositionally biased region" description="Low complexity" evidence="10">
    <location>
        <begin position="21"/>
        <end position="32"/>
    </location>
</feature>
<protein>
    <recommendedName>
        <fullName evidence="4 9">Protein-L-isoaspartate O-methyltransferase</fullName>
        <ecNumber evidence="3 9">2.1.1.77</ecNumber>
    </recommendedName>
</protein>
<evidence type="ECO:0000256" key="7">
    <source>
        <dbReference type="ARBA" id="ARBA00022679"/>
    </source>
</evidence>
<evidence type="ECO:0000313" key="11">
    <source>
        <dbReference type="EMBL" id="AVO34944.1"/>
    </source>
</evidence>
<dbReference type="InterPro" id="IPR029063">
    <property type="entry name" value="SAM-dependent_MTases_sf"/>
</dbReference>
<evidence type="ECO:0000256" key="9">
    <source>
        <dbReference type="NCBIfam" id="TIGR00080"/>
    </source>
</evidence>
<accession>A0A2S0MGC7</accession>